<dbReference type="OMA" id="VNYIHIG"/>
<dbReference type="EMBL" id="LODT01000011">
    <property type="protein sequence ID" value="KYR01112.1"/>
    <property type="molecule type" value="Genomic_DNA"/>
</dbReference>
<evidence type="ECO:0000313" key="2">
    <source>
        <dbReference type="Proteomes" id="UP000076078"/>
    </source>
</evidence>
<keyword evidence="1" id="KW-0808">Transferase</keyword>
<dbReference type="Proteomes" id="UP000076078">
    <property type="component" value="Unassembled WGS sequence"/>
</dbReference>
<dbReference type="InterPro" id="IPR047324">
    <property type="entry name" value="LbH_gamma_CA-like"/>
</dbReference>
<dbReference type="OrthoDB" id="25818at2759"/>
<dbReference type="InterPro" id="IPR050484">
    <property type="entry name" value="Transf_Hexapept/Carb_Anhydrase"/>
</dbReference>
<dbReference type="PANTHER" id="PTHR13061">
    <property type="entry name" value="DYNACTIN SUBUNIT P25"/>
    <property type="match status" value="1"/>
</dbReference>
<gene>
    <name evidence="1" type="ORF">DLAC_02214</name>
</gene>
<reference evidence="1 2" key="1">
    <citation type="submission" date="2015-12" db="EMBL/GenBank/DDBJ databases">
        <title>Dictyostelia acquired genes for synthesis and detection of signals that induce cell-type specialization by lateral gene transfer from prokaryotes.</title>
        <authorList>
            <person name="Gloeckner G."/>
            <person name="Schaap P."/>
        </authorList>
    </citation>
    <scope>NUCLEOTIDE SEQUENCE [LARGE SCALE GENOMIC DNA]</scope>
    <source>
        <strain evidence="1 2">TK</strain>
    </source>
</reference>
<dbReference type="PANTHER" id="PTHR13061:SF60">
    <property type="entry name" value="BACTERIAL TRANSFERASE HEXAPEPTIDE REPEAT-CONTAINING PROTEIN"/>
    <property type="match status" value="1"/>
</dbReference>
<dbReference type="InterPro" id="IPR011004">
    <property type="entry name" value="Trimer_LpxA-like_sf"/>
</dbReference>
<accession>A0A152A4E3</accession>
<dbReference type="CDD" id="cd04645">
    <property type="entry name" value="LbH_gamma_CA_like"/>
    <property type="match status" value="1"/>
</dbReference>
<comment type="caution">
    <text evidence="1">The sequence shown here is derived from an EMBL/GenBank/DDBJ whole genome shotgun (WGS) entry which is preliminary data.</text>
</comment>
<dbReference type="AlphaFoldDB" id="A0A152A4E3"/>
<dbReference type="Gene3D" id="2.160.10.10">
    <property type="entry name" value="Hexapeptide repeat proteins"/>
    <property type="match status" value="1"/>
</dbReference>
<dbReference type="GO" id="GO:0016740">
    <property type="term" value="F:transferase activity"/>
    <property type="evidence" value="ECO:0007669"/>
    <property type="project" value="UniProtKB-KW"/>
</dbReference>
<sequence length="272" mass="30491">MIKNILKITQKNQPFVRYYCNYYGQKNNNTPYSTDPVENQFEIKNRVTKYNEQYNKHKTIVPFYNKNSITTPTETGLYPRDSSVFIAPSASIIGNVNLGAGSSVWYNCVIKADKNYIHIGSYTNIQDGTIINEAPRPLSLNHNGSTIIGDFTTVGHSCILEACTVEENCLIGMGSTLETGSYVEANSILGSHSILPKDARVKSGELWAGRPAKFIRKLTEVEILDIHNQAFQYTLNGNDHSESLRLKDDSYIYADAEKQGIEVGFKGEYYSN</sequence>
<keyword evidence="2" id="KW-1185">Reference proteome</keyword>
<dbReference type="InParanoid" id="A0A152A4E3"/>
<evidence type="ECO:0000313" key="1">
    <source>
        <dbReference type="EMBL" id="KYR01112.1"/>
    </source>
</evidence>
<organism evidence="1 2">
    <name type="scientific">Tieghemostelium lacteum</name>
    <name type="common">Slime mold</name>
    <name type="synonym">Dictyostelium lacteum</name>
    <dbReference type="NCBI Taxonomy" id="361077"/>
    <lineage>
        <taxon>Eukaryota</taxon>
        <taxon>Amoebozoa</taxon>
        <taxon>Evosea</taxon>
        <taxon>Eumycetozoa</taxon>
        <taxon>Dictyostelia</taxon>
        <taxon>Dictyosteliales</taxon>
        <taxon>Raperosteliaceae</taxon>
        <taxon>Tieghemostelium</taxon>
    </lineage>
</organism>
<name>A0A152A4E3_TIELA</name>
<dbReference type="SUPFAM" id="SSF51161">
    <property type="entry name" value="Trimeric LpxA-like enzymes"/>
    <property type="match status" value="1"/>
</dbReference>
<proteinExistence type="predicted"/>
<protein>
    <submittedName>
        <fullName evidence="1">Bacterial transferase hexapeptide repeat-containing protein</fullName>
    </submittedName>
</protein>
<dbReference type="STRING" id="361077.A0A152A4E3"/>